<sequence>MTMKKIHKVLAGSLLAAVLTGGTGAAAAGLDGDGVYGSGDSSQLMTNVTQFAGTGDFGDQEGSSAKSTFRAPQSVAVAADGSLIIADARNNAIRKISGGTVQTVAGVSKVVDQRGFPIGGLHDGTSDASFFQAPAGIALDGNGNIYVADSANNAVRKVDPAGNVTTIAGDGIIGDKNGKGKEARFHNPKDVAVAADGTVYVADTLNHAIRKIATDGTVTTLNALSDRAIEKKPGTVEPAGDFADGPIAKAKFNEPSGLAVDKKGNLYVSDSGNQRIRYIDFAAGTVTTAAGAGEAGKNLYAAGDFADGAATKARFNFPAGLGMTQEGGLLIADSLNHSIRYLFEGAVQTIAGDGGQFSGSDNGPDRAASFNNPSDVAEGADGSIYVADASNNQIRLISPYRLPTDLSGGDDIKVVYETKQIEFDAQPELSNGRTMVPVRAIAEAAGFTVEYIDEGKLILLEKDGVTVEMAIGRETVRTVENGREDTVRPIDAAPYLKDGFTMVPVRFFAEQIGMDVQWNQEHRTAILRGKAK</sequence>
<dbReference type="SUPFAM" id="SSF101898">
    <property type="entry name" value="NHL repeat"/>
    <property type="match status" value="1"/>
</dbReference>
<evidence type="ECO:0000256" key="2">
    <source>
        <dbReference type="PROSITE-ProRule" id="PRU00504"/>
    </source>
</evidence>
<dbReference type="Gene3D" id="2.120.10.30">
    <property type="entry name" value="TolB, C-terminal domain"/>
    <property type="match status" value="4"/>
</dbReference>
<reference evidence="5 6" key="1">
    <citation type="journal article" date="2009" name="Int. J. Syst. Evol. Microbiol.">
        <title>Paenibacillus contaminans sp. nov., isolated from a contaminated laboratory plate.</title>
        <authorList>
            <person name="Chou J.H."/>
            <person name="Lee J.H."/>
            <person name="Lin M.C."/>
            <person name="Chang P.S."/>
            <person name="Arun A.B."/>
            <person name="Young C.C."/>
            <person name="Chen W.M."/>
        </authorList>
    </citation>
    <scope>NUCLEOTIDE SEQUENCE [LARGE SCALE GENOMIC DNA]</scope>
    <source>
        <strain evidence="5 6">CKOBP-6</strain>
    </source>
</reference>
<dbReference type="InterPro" id="IPR001258">
    <property type="entry name" value="NHL_repeat"/>
</dbReference>
<dbReference type="InterPro" id="IPR012854">
    <property type="entry name" value="Cu_amine_oxidase-like_N"/>
</dbReference>
<evidence type="ECO:0000256" key="3">
    <source>
        <dbReference type="SAM" id="SignalP"/>
    </source>
</evidence>
<comment type="caution">
    <text evidence="5">The sequence shown here is derived from an EMBL/GenBank/DDBJ whole genome shotgun (WGS) entry which is preliminary data.</text>
</comment>
<proteinExistence type="predicted"/>
<dbReference type="InterPro" id="IPR011042">
    <property type="entry name" value="6-blade_b-propeller_TolB-like"/>
</dbReference>
<keyword evidence="3" id="KW-0732">Signal</keyword>
<organism evidence="5 6">
    <name type="scientific">Paenibacillus contaminans</name>
    <dbReference type="NCBI Taxonomy" id="450362"/>
    <lineage>
        <taxon>Bacteria</taxon>
        <taxon>Bacillati</taxon>
        <taxon>Bacillota</taxon>
        <taxon>Bacilli</taxon>
        <taxon>Bacillales</taxon>
        <taxon>Paenibacillaceae</taxon>
        <taxon>Paenibacillus</taxon>
    </lineage>
</organism>
<dbReference type="Pfam" id="PF01436">
    <property type="entry name" value="NHL"/>
    <property type="match status" value="3"/>
</dbReference>
<dbReference type="OrthoDB" id="9799230at2"/>
<feature type="signal peptide" evidence="3">
    <location>
        <begin position="1"/>
        <end position="27"/>
    </location>
</feature>
<dbReference type="AlphaFoldDB" id="A0A329LQN9"/>
<keyword evidence="6" id="KW-1185">Reference proteome</keyword>
<evidence type="ECO:0000313" key="6">
    <source>
        <dbReference type="Proteomes" id="UP000250369"/>
    </source>
</evidence>
<protein>
    <submittedName>
        <fullName evidence="5">Copper amine oxidase</fullName>
    </submittedName>
</protein>
<gene>
    <name evidence="5" type="ORF">DQG23_39395</name>
</gene>
<evidence type="ECO:0000313" key="5">
    <source>
        <dbReference type="EMBL" id="RAV09520.1"/>
    </source>
</evidence>
<dbReference type="InterPro" id="IPR036582">
    <property type="entry name" value="Mao_N_sf"/>
</dbReference>
<evidence type="ECO:0000256" key="1">
    <source>
        <dbReference type="ARBA" id="ARBA00022737"/>
    </source>
</evidence>
<feature type="chain" id="PRO_5016348977" evidence="3">
    <location>
        <begin position="28"/>
        <end position="532"/>
    </location>
</feature>
<dbReference type="Proteomes" id="UP000250369">
    <property type="component" value="Unassembled WGS sequence"/>
</dbReference>
<dbReference type="EMBL" id="QMFB01000049">
    <property type="protein sequence ID" value="RAV09520.1"/>
    <property type="molecule type" value="Genomic_DNA"/>
</dbReference>
<feature type="repeat" description="NHL" evidence="2">
    <location>
        <begin position="131"/>
        <end position="161"/>
    </location>
</feature>
<dbReference type="SUPFAM" id="SSF55383">
    <property type="entry name" value="Copper amine oxidase, domain N"/>
    <property type="match status" value="1"/>
</dbReference>
<dbReference type="PANTHER" id="PTHR13833">
    <property type="match status" value="1"/>
</dbReference>
<dbReference type="Pfam" id="PF07833">
    <property type="entry name" value="Cu_amine_oxidN1"/>
    <property type="match status" value="1"/>
</dbReference>
<evidence type="ECO:0000259" key="4">
    <source>
        <dbReference type="Pfam" id="PF07833"/>
    </source>
</evidence>
<name>A0A329LQN9_9BACL</name>
<keyword evidence="1" id="KW-0677">Repeat</keyword>
<feature type="domain" description="Copper amine oxidase-like N-terminal" evidence="4">
    <location>
        <begin position="417"/>
        <end position="526"/>
    </location>
</feature>
<dbReference type="Gene3D" id="3.30.457.10">
    <property type="entry name" value="Copper amine oxidase-like, N-terminal domain"/>
    <property type="match status" value="1"/>
</dbReference>
<dbReference type="PANTHER" id="PTHR13833:SF71">
    <property type="entry name" value="NHL DOMAIN-CONTAINING PROTEIN"/>
    <property type="match status" value="1"/>
</dbReference>
<accession>A0A329LQN9</accession>
<feature type="repeat" description="NHL" evidence="2">
    <location>
        <begin position="252"/>
        <end position="276"/>
    </location>
</feature>
<dbReference type="PROSITE" id="PS51125">
    <property type="entry name" value="NHL"/>
    <property type="match status" value="2"/>
</dbReference>